<feature type="binding site" evidence="17">
    <location>
        <position position="224"/>
    </location>
    <ligand>
        <name>NADP(+)</name>
        <dbReference type="ChEBI" id="CHEBI:58349"/>
    </ligand>
</feature>
<dbReference type="GO" id="GO:0009231">
    <property type="term" value="P:riboflavin biosynthetic process"/>
    <property type="evidence" value="ECO:0007669"/>
    <property type="project" value="UniProtKB-UniPathway"/>
</dbReference>
<dbReference type="PATRIC" id="fig|1422.18.peg.2420"/>
<evidence type="ECO:0000256" key="4">
    <source>
        <dbReference type="ARBA" id="ARBA00005259"/>
    </source>
</evidence>
<dbReference type="FunFam" id="3.40.140.10:FF:000025">
    <property type="entry name" value="Riboflavin biosynthesis protein RibD"/>
    <property type="match status" value="1"/>
</dbReference>
<evidence type="ECO:0000256" key="1">
    <source>
        <dbReference type="ARBA" id="ARBA00002151"/>
    </source>
</evidence>
<evidence type="ECO:0000256" key="12">
    <source>
        <dbReference type="ARBA" id="ARBA00023268"/>
    </source>
</evidence>
<keyword evidence="12" id="KW-0511">Multifunctional enzyme</keyword>
<name>A0A150M4S5_GEOSE</name>
<evidence type="ECO:0000313" key="20">
    <source>
        <dbReference type="EMBL" id="KYD19538.1"/>
    </source>
</evidence>
<dbReference type="SUPFAM" id="SSF53927">
    <property type="entry name" value="Cytidine deaminase-like"/>
    <property type="match status" value="1"/>
</dbReference>
<dbReference type="InterPro" id="IPR004794">
    <property type="entry name" value="Eubact_RibD"/>
</dbReference>
<comment type="pathway">
    <text evidence="2 15">Cofactor biosynthesis; riboflavin biosynthesis; 5-amino-6-(D-ribitylamino)uracil from GTP: step 2/4.</text>
</comment>
<feature type="binding site" evidence="18">
    <location>
        <position position="77"/>
    </location>
    <ligand>
        <name>Zn(2+)</name>
        <dbReference type="ChEBI" id="CHEBI:29105"/>
        <note>catalytic</note>
    </ligand>
</feature>
<dbReference type="EMBL" id="LQYV01000154">
    <property type="protein sequence ID" value="KYD19538.1"/>
    <property type="molecule type" value="Genomic_DNA"/>
</dbReference>
<organism evidence="20 21">
    <name type="scientific">Geobacillus stearothermophilus</name>
    <name type="common">Bacillus stearothermophilus</name>
    <dbReference type="NCBI Taxonomy" id="1422"/>
    <lineage>
        <taxon>Bacteria</taxon>
        <taxon>Bacillati</taxon>
        <taxon>Bacillota</taxon>
        <taxon>Bacilli</taxon>
        <taxon>Bacillales</taxon>
        <taxon>Anoxybacillaceae</taxon>
        <taxon>Geobacillus</taxon>
    </lineage>
</organism>
<feature type="binding site" evidence="17">
    <location>
        <position position="186"/>
    </location>
    <ligand>
        <name>substrate</name>
    </ligand>
</feature>
<feature type="binding site" evidence="17">
    <location>
        <position position="198"/>
    </location>
    <ligand>
        <name>NADP(+)</name>
        <dbReference type="ChEBI" id="CHEBI:58349"/>
    </ligand>
</feature>
<feature type="binding site" evidence="18">
    <location>
        <position position="52"/>
    </location>
    <ligand>
        <name>Zn(2+)</name>
        <dbReference type="ChEBI" id="CHEBI:29105"/>
        <note>catalytic</note>
    </ligand>
</feature>
<dbReference type="InterPro" id="IPR002734">
    <property type="entry name" value="RibDG_C"/>
</dbReference>
<comment type="similarity">
    <text evidence="4 15">In the N-terminal section; belongs to the cytidine and deoxycytidylate deaminase family.</text>
</comment>
<dbReference type="EC" id="3.5.4.26" evidence="15"/>
<evidence type="ECO:0000256" key="13">
    <source>
        <dbReference type="ARBA" id="ARBA00049861"/>
    </source>
</evidence>
<evidence type="ECO:0000256" key="9">
    <source>
        <dbReference type="ARBA" id="ARBA00022833"/>
    </source>
</evidence>
<feature type="active site" description="Proton donor" evidence="16">
    <location>
        <position position="54"/>
    </location>
</feature>
<dbReference type="NCBIfam" id="TIGR00326">
    <property type="entry name" value="eubact_ribD"/>
    <property type="match status" value="1"/>
</dbReference>
<evidence type="ECO:0000256" key="10">
    <source>
        <dbReference type="ARBA" id="ARBA00022857"/>
    </source>
</evidence>
<keyword evidence="9 15" id="KW-0862">Zinc</keyword>
<keyword evidence="10 15" id="KW-0521">NADP</keyword>
<feature type="binding site" evidence="17">
    <location>
        <position position="202"/>
    </location>
    <ligand>
        <name>NADP(+)</name>
        <dbReference type="ChEBI" id="CHEBI:58349"/>
    </ligand>
</feature>
<dbReference type="SUPFAM" id="SSF53597">
    <property type="entry name" value="Dihydrofolate reductase-like"/>
    <property type="match status" value="1"/>
</dbReference>
<dbReference type="InterPro" id="IPR011549">
    <property type="entry name" value="RibD_C"/>
</dbReference>
<keyword evidence="6 15" id="KW-0686">Riboflavin biosynthesis</keyword>
<comment type="similarity">
    <text evidence="5 15">In the C-terminal section; belongs to the HTP reductase family.</text>
</comment>
<feature type="binding site" evidence="17">
    <location>
        <position position="206"/>
    </location>
    <ligand>
        <name>substrate</name>
    </ligand>
</feature>
<evidence type="ECO:0000256" key="17">
    <source>
        <dbReference type="PIRSR" id="PIRSR006769-2"/>
    </source>
</evidence>
<evidence type="ECO:0000256" key="5">
    <source>
        <dbReference type="ARBA" id="ARBA00007417"/>
    </source>
</evidence>
<evidence type="ECO:0000259" key="19">
    <source>
        <dbReference type="PROSITE" id="PS51747"/>
    </source>
</evidence>
<comment type="function">
    <text evidence="1 15">Converts 2,5-diamino-6-(ribosylamino)-4(3h)-pyrimidinone 5'-phosphate into 5-amino-6-(ribosylamino)-2,4(1h,3h)-pyrimidinedione 5'-phosphate.</text>
</comment>
<dbReference type="InterPro" id="IPR024072">
    <property type="entry name" value="DHFR-like_dom_sf"/>
</dbReference>
<dbReference type="AlphaFoldDB" id="A0A150M4S5"/>
<feature type="binding site" evidence="17">
    <location>
        <position position="170"/>
    </location>
    <ligand>
        <name>substrate</name>
    </ligand>
</feature>
<feature type="binding site" evidence="17">
    <location>
        <position position="293"/>
    </location>
    <ligand>
        <name>substrate</name>
    </ligand>
</feature>
<dbReference type="Gene3D" id="3.40.140.10">
    <property type="entry name" value="Cytidine Deaminase, domain 2"/>
    <property type="match status" value="1"/>
</dbReference>
<evidence type="ECO:0000256" key="11">
    <source>
        <dbReference type="ARBA" id="ARBA00023002"/>
    </source>
</evidence>
<dbReference type="CDD" id="cd01284">
    <property type="entry name" value="Riboflavin_deaminase-reductase"/>
    <property type="match status" value="1"/>
</dbReference>
<dbReference type="InterPro" id="IPR016193">
    <property type="entry name" value="Cytidine_deaminase-like"/>
</dbReference>
<evidence type="ECO:0000313" key="21">
    <source>
        <dbReference type="Proteomes" id="UP000075424"/>
    </source>
</evidence>
<dbReference type="InterPro" id="IPR050765">
    <property type="entry name" value="Riboflavin_Biosynth_HTPR"/>
</dbReference>
<protein>
    <recommendedName>
        <fullName evidence="15">Riboflavin biosynthesis protein RibD</fullName>
    </recommendedName>
    <domain>
        <recommendedName>
            <fullName evidence="15">Diaminohydroxyphosphoribosylaminopyrimidine deaminase</fullName>
            <shortName evidence="15">DRAP deaminase</shortName>
            <ecNumber evidence="15">3.5.4.26</ecNumber>
        </recommendedName>
        <alternativeName>
            <fullName evidence="15">Riboflavin-specific deaminase</fullName>
        </alternativeName>
    </domain>
    <domain>
        <recommendedName>
            <fullName evidence="15">5-amino-6-(5-phosphoribosylamino)uracil reductase</fullName>
            <ecNumber evidence="15">1.1.1.193</ecNumber>
        </recommendedName>
        <alternativeName>
            <fullName evidence="15">HTP reductase</fullName>
        </alternativeName>
    </domain>
</protein>
<evidence type="ECO:0000256" key="18">
    <source>
        <dbReference type="PIRSR" id="PIRSR006769-3"/>
    </source>
</evidence>
<feature type="domain" description="CMP/dCMP-type deaminase" evidence="19">
    <location>
        <begin position="3"/>
        <end position="125"/>
    </location>
</feature>
<evidence type="ECO:0000256" key="14">
    <source>
        <dbReference type="ARBA" id="ARBA00049886"/>
    </source>
</evidence>
<feature type="binding site" evidence="17">
    <location>
        <begin position="295"/>
        <end position="301"/>
    </location>
    <ligand>
        <name>NADP(+)</name>
        <dbReference type="ChEBI" id="CHEBI:58349"/>
    </ligand>
</feature>
<keyword evidence="11 15" id="KW-0560">Oxidoreductase</keyword>
<accession>A0A150M4S5</accession>
<dbReference type="Pfam" id="PF01872">
    <property type="entry name" value="RibD_C"/>
    <property type="match status" value="1"/>
</dbReference>
<comment type="catalytic activity">
    <reaction evidence="14 15">
        <text>2,5-diamino-6-hydroxy-4-(5-phosphoribosylamino)-pyrimidine + H2O + H(+) = 5-amino-6-(5-phospho-D-ribosylamino)uracil + NH4(+)</text>
        <dbReference type="Rhea" id="RHEA:21868"/>
        <dbReference type="ChEBI" id="CHEBI:15377"/>
        <dbReference type="ChEBI" id="CHEBI:15378"/>
        <dbReference type="ChEBI" id="CHEBI:28938"/>
        <dbReference type="ChEBI" id="CHEBI:58453"/>
        <dbReference type="ChEBI" id="CHEBI:58614"/>
        <dbReference type="EC" id="3.5.4.26"/>
    </reaction>
</comment>
<gene>
    <name evidence="20" type="ORF">B4109_1845</name>
</gene>
<feature type="binding site" evidence="17">
    <location>
        <position position="172"/>
    </location>
    <ligand>
        <name>NADP(+)</name>
        <dbReference type="ChEBI" id="CHEBI:58349"/>
    </ligand>
</feature>
<comment type="catalytic activity">
    <reaction evidence="13 15">
        <text>5-amino-6-(5-phospho-D-ribitylamino)uracil + NADP(+) = 5-amino-6-(5-phospho-D-ribosylamino)uracil + NADPH + H(+)</text>
        <dbReference type="Rhea" id="RHEA:17845"/>
        <dbReference type="ChEBI" id="CHEBI:15378"/>
        <dbReference type="ChEBI" id="CHEBI:57783"/>
        <dbReference type="ChEBI" id="CHEBI:58349"/>
        <dbReference type="ChEBI" id="CHEBI:58421"/>
        <dbReference type="ChEBI" id="CHEBI:58453"/>
        <dbReference type="EC" id="1.1.1.193"/>
    </reaction>
</comment>
<dbReference type="PROSITE" id="PS51747">
    <property type="entry name" value="CYT_DCMP_DEAMINASES_2"/>
    <property type="match status" value="1"/>
</dbReference>
<dbReference type="NCBIfam" id="TIGR00227">
    <property type="entry name" value="ribD_Cterm"/>
    <property type="match status" value="1"/>
</dbReference>
<evidence type="ECO:0000256" key="7">
    <source>
        <dbReference type="ARBA" id="ARBA00022723"/>
    </source>
</evidence>
<dbReference type="GO" id="GO:0008835">
    <property type="term" value="F:diaminohydroxyphosphoribosylaminopyrimidine deaminase activity"/>
    <property type="evidence" value="ECO:0007669"/>
    <property type="project" value="UniProtKB-EC"/>
</dbReference>
<dbReference type="Gene3D" id="3.40.430.10">
    <property type="entry name" value="Dihydrofolate Reductase, subunit A"/>
    <property type="match status" value="1"/>
</dbReference>
<dbReference type="EC" id="1.1.1.193" evidence="15"/>
<dbReference type="GO" id="GO:0050661">
    <property type="term" value="F:NADP binding"/>
    <property type="evidence" value="ECO:0007669"/>
    <property type="project" value="InterPro"/>
</dbReference>
<dbReference type="GO" id="GO:0008703">
    <property type="term" value="F:5-amino-6-(5-phosphoribosylamino)uracil reductase activity"/>
    <property type="evidence" value="ECO:0007669"/>
    <property type="project" value="UniProtKB-EC"/>
</dbReference>
<evidence type="ECO:0000256" key="8">
    <source>
        <dbReference type="ARBA" id="ARBA00022801"/>
    </source>
</evidence>
<evidence type="ECO:0000256" key="15">
    <source>
        <dbReference type="PIRNR" id="PIRNR006769"/>
    </source>
</evidence>
<dbReference type="PIRSF" id="PIRSF006769">
    <property type="entry name" value="RibD"/>
    <property type="match status" value="1"/>
</dbReference>
<dbReference type="Pfam" id="PF00383">
    <property type="entry name" value="dCMP_cyt_deam_1"/>
    <property type="match status" value="1"/>
</dbReference>
<feature type="binding site" evidence="18">
    <location>
        <position position="86"/>
    </location>
    <ligand>
        <name>Zn(2+)</name>
        <dbReference type="ChEBI" id="CHEBI:29105"/>
        <note>catalytic</note>
    </ligand>
</feature>
<feature type="binding site" evidence="17">
    <location>
        <position position="156"/>
    </location>
    <ligand>
        <name>NADP(+)</name>
        <dbReference type="ChEBI" id="CHEBI:58349"/>
    </ligand>
</feature>
<keyword evidence="8 15" id="KW-0378">Hydrolase</keyword>
<dbReference type="InterPro" id="IPR002125">
    <property type="entry name" value="CMP_dCMP_dom"/>
</dbReference>
<comment type="pathway">
    <text evidence="3 15">Cofactor biosynthesis; riboflavin biosynthesis; 5-amino-6-(D-ribitylamino)uracil from GTP: step 3/4.</text>
</comment>
<reference evidence="20 21" key="1">
    <citation type="submission" date="2016-01" db="EMBL/GenBank/DDBJ databases">
        <title>Draft Genome Sequences of Seven Thermophilic Sporeformers Isolated from Foods.</title>
        <authorList>
            <person name="Berendsen E.M."/>
            <person name="Wells-Bennik M.H."/>
            <person name="Krawcyk A.O."/>
            <person name="De Jong A."/>
            <person name="Holsappel S."/>
            <person name="Eijlander R.T."/>
            <person name="Kuipers O.P."/>
        </authorList>
    </citation>
    <scope>NUCLEOTIDE SEQUENCE [LARGE SCALE GENOMIC DNA]</scope>
    <source>
        <strain evidence="20 21">B4109</strain>
    </source>
</reference>
<dbReference type="Proteomes" id="UP000075424">
    <property type="component" value="Unassembled WGS sequence"/>
</dbReference>
<sequence>MVYRDEHYMRLALDVAKAGIGQTSPNPVVGAVVVNGGAVVGLGAHLKAGEPHAEVHAIRMAGEKARGATVYVTLEPCSHYGKTPPCVDLLIQAGVRRVVIATTDPNPLVAGKGIDKLRRAGIEVDVGLLKEEADELNRVFFHYIAAKTPFVTLKYACSLDGKIATATGESKWITSEAARQDVHRLRAQHDAILVGVNTVLADNPKLTVRIGEQRKNPLRIILDTNLHTPLDAHVVTDREAETWIITGSGISWEKAEAYERLGVRIIPMAAAHIHVRDVLRLLGEQRITSLFVEGGSRVHDSFLRAGAVNEVVAYIAPKLIGGREAPTPVGGLGFSRLEEVMELDIRQLEMVGPDIKVVAAVKKRGE</sequence>
<dbReference type="PROSITE" id="PS00903">
    <property type="entry name" value="CYT_DCMP_DEAMINASES_1"/>
    <property type="match status" value="1"/>
</dbReference>
<comment type="caution">
    <text evidence="20">The sequence shown here is derived from an EMBL/GenBank/DDBJ whole genome shotgun (WGS) entry which is preliminary data.</text>
</comment>
<dbReference type="PANTHER" id="PTHR38011">
    <property type="entry name" value="DIHYDROFOLATE REDUCTASE FAMILY PROTEIN (AFU_ORTHOLOGUE AFUA_8G06820)"/>
    <property type="match status" value="1"/>
</dbReference>
<evidence type="ECO:0000256" key="3">
    <source>
        <dbReference type="ARBA" id="ARBA00004910"/>
    </source>
</evidence>
<evidence type="ECO:0000256" key="6">
    <source>
        <dbReference type="ARBA" id="ARBA00022619"/>
    </source>
</evidence>
<evidence type="ECO:0000256" key="16">
    <source>
        <dbReference type="PIRSR" id="PIRSR006769-1"/>
    </source>
</evidence>
<dbReference type="InterPro" id="IPR016192">
    <property type="entry name" value="APOBEC/CMP_deaminase_Zn-bd"/>
</dbReference>
<keyword evidence="7 15" id="KW-0479">Metal-binding</keyword>
<evidence type="ECO:0000256" key="2">
    <source>
        <dbReference type="ARBA" id="ARBA00004882"/>
    </source>
</evidence>
<comment type="cofactor">
    <cofactor evidence="15 18">
        <name>Zn(2+)</name>
        <dbReference type="ChEBI" id="CHEBI:29105"/>
    </cofactor>
    <text evidence="15 18">Binds 1 zinc ion.</text>
</comment>
<dbReference type="PANTHER" id="PTHR38011:SF7">
    <property type="entry name" value="2,5-DIAMINO-6-RIBOSYLAMINO-4(3H)-PYRIMIDINONE 5'-PHOSPHATE REDUCTASE"/>
    <property type="match status" value="1"/>
</dbReference>
<dbReference type="UniPathway" id="UPA00275">
    <property type="reaction ID" value="UER00401"/>
</dbReference>
<feature type="binding site" evidence="17">
    <location>
        <position position="209"/>
    </location>
    <ligand>
        <name>substrate</name>
    </ligand>
</feature>
<proteinExistence type="inferred from homology"/>
<dbReference type="GO" id="GO:0008270">
    <property type="term" value="F:zinc ion binding"/>
    <property type="evidence" value="ECO:0007669"/>
    <property type="project" value="InterPro"/>
</dbReference>